<keyword evidence="4" id="KW-1185">Reference proteome</keyword>
<protein>
    <submittedName>
        <fullName evidence="3">VOC family protein</fullName>
    </submittedName>
</protein>
<dbReference type="Gene3D" id="3.10.180.10">
    <property type="entry name" value="2,3-Dihydroxybiphenyl 1,2-Dioxygenase, domain 1"/>
    <property type="match status" value="1"/>
</dbReference>
<evidence type="ECO:0000313" key="3">
    <source>
        <dbReference type="EMBL" id="MFC5063362.1"/>
    </source>
</evidence>
<dbReference type="InterPro" id="IPR004360">
    <property type="entry name" value="Glyas_Fos-R_dOase_dom"/>
</dbReference>
<feature type="domain" description="VOC" evidence="2">
    <location>
        <begin position="5"/>
        <end position="133"/>
    </location>
</feature>
<dbReference type="Proteomes" id="UP001595947">
    <property type="component" value="Unassembled WGS sequence"/>
</dbReference>
<organism evidence="3 4">
    <name type="scientific">Actinomycetospora atypica</name>
    <dbReference type="NCBI Taxonomy" id="1290095"/>
    <lineage>
        <taxon>Bacteria</taxon>
        <taxon>Bacillati</taxon>
        <taxon>Actinomycetota</taxon>
        <taxon>Actinomycetes</taxon>
        <taxon>Pseudonocardiales</taxon>
        <taxon>Pseudonocardiaceae</taxon>
        <taxon>Actinomycetospora</taxon>
    </lineage>
</organism>
<dbReference type="RefSeq" id="WP_378036711.1">
    <property type="nucleotide sequence ID" value="NZ_JBHSIV010000013.1"/>
</dbReference>
<evidence type="ECO:0000256" key="1">
    <source>
        <dbReference type="SAM" id="MobiDB-lite"/>
    </source>
</evidence>
<reference evidence="4" key="1">
    <citation type="journal article" date="2019" name="Int. J. Syst. Evol. Microbiol.">
        <title>The Global Catalogue of Microorganisms (GCM) 10K type strain sequencing project: providing services to taxonomists for standard genome sequencing and annotation.</title>
        <authorList>
            <consortium name="The Broad Institute Genomics Platform"/>
            <consortium name="The Broad Institute Genome Sequencing Center for Infectious Disease"/>
            <person name="Wu L."/>
            <person name="Ma J."/>
        </authorList>
    </citation>
    <scope>NUCLEOTIDE SEQUENCE [LARGE SCALE GENOMIC DNA]</scope>
    <source>
        <strain evidence="4">CGMCC 4.7093</strain>
    </source>
</reference>
<evidence type="ECO:0000259" key="2">
    <source>
        <dbReference type="PROSITE" id="PS51819"/>
    </source>
</evidence>
<dbReference type="Pfam" id="PF00903">
    <property type="entry name" value="Glyoxalase"/>
    <property type="match status" value="1"/>
</dbReference>
<dbReference type="EMBL" id="JBHSIV010000013">
    <property type="protein sequence ID" value="MFC5063362.1"/>
    <property type="molecule type" value="Genomic_DNA"/>
</dbReference>
<feature type="region of interest" description="Disordered" evidence="1">
    <location>
        <begin position="127"/>
        <end position="155"/>
    </location>
</feature>
<gene>
    <name evidence="3" type="ORF">ACFPBZ_14170</name>
</gene>
<comment type="caution">
    <text evidence="3">The sequence shown here is derived from an EMBL/GenBank/DDBJ whole genome shotgun (WGS) entry which is preliminary data.</text>
</comment>
<dbReference type="InterPro" id="IPR037523">
    <property type="entry name" value="VOC_core"/>
</dbReference>
<dbReference type="PROSITE" id="PS51819">
    <property type="entry name" value="VOC"/>
    <property type="match status" value="1"/>
</dbReference>
<evidence type="ECO:0000313" key="4">
    <source>
        <dbReference type="Proteomes" id="UP001595947"/>
    </source>
</evidence>
<proteinExistence type="predicted"/>
<name>A0ABV9YN26_9PSEU</name>
<dbReference type="InterPro" id="IPR029068">
    <property type="entry name" value="Glyas_Bleomycin-R_OHBP_Dase"/>
</dbReference>
<sequence length="155" mass="16991">MLLTGVDHIACLTHDPARLGEFYAAVFEAEIGPTARHGEQGEETMTVMRIGPHTELNVFTIPSSDEADRQTPMWHRGRLDHLGLRAASYEAFATIRDRLIEQGGSDGTVNDFGSAFSMFFRDPDGLEGEVLVPKAPDGSHPVPEADRRASRQGDD</sequence>
<accession>A0ABV9YN26</accession>
<feature type="compositionally biased region" description="Basic and acidic residues" evidence="1">
    <location>
        <begin position="143"/>
        <end position="155"/>
    </location>
</feature>
<dbReference type="CDD" id="cd06587">
    <property type="entry name" value="VOC"/>
    <property type="match status" value="1"/>
</dbReference>
<dbReference type="SUPFAM" id="SSF54593">
    <property type="entry name" value="Glyoxalase/Bleomycin resistance protein/Dihydroxybiphenyl dioxygenase"/>
    <property type="match status" value="1"/>
</dbReference>